<accession>A0ABM1EV00</accession>
<evidence type="ECO:0000313" key="3">
    <source>
        <dbReference type="Proteomes" id="UP000695022"/>
    </source>
</evidence>
<evidence type="ECO:0000256" key="2">
    <source>
        <dbReference type="SAM" id="MobiDB-lite"/>
    </source>
</evidence>
<keyword evidence="1" id="KW-0175">Coiled coil</keyword>
<feature type="coiled-coil region" evidence="1">
    <location>
        <begin position="275"/>
        <end position="341"/>
    </location>
</feature>
<dbReference type="RefSeq" id="XP_014676021.1">
    <property type="nucleotide sequence ID" value="XM_014820535.1"/>
</dbReference>
<dbReference type="GeneID" id="106816004"/>
<protein>
    <submittedName>
        <fullName evidence="4">Sperm-associated antigen 5-like</fullName>
    </submittedName>
</protein>
<reference evidence="4" key="1">
    <citation type="submission" date="2025-08" db="UniProtKB">
        <authorList>
            <consortium name="RefSeq"/>
        </authorList>
    </citation>
    <scope>IDENTIFICATION</scope>
</reference>
<feature type="coiled-coil region" evidence="1">
    <location>
        <begin position="432"/>
        <end position="477"/>
    </location>
</feature>
<feature type="coiled-coil region" evidence="1">
    <location>
        <begin position="100"/>
        <end position="127"/>
    </location>
</feature>
<dbReference type="PANTHER" id="PTHR15347:SF1">
    <property type="entry name" value="SPERM-ASSOCIATED ANTIGEN 5"/>
    <property type="match status" value="1"/>
</dbReference>
<keyword evidence="3" id="KW-1185">Reference proteome</keyword>
<evidence type="ECO:0000256" key="1">
    <source>
        <dbReference type="SAM" id="Coils"/>
    </source>
</evidence>
<feature type="region of interest" description="Disordered" evidence="2">
    <location>
        <begin position="230"/>
        <end position="256"/>
    </location>
</feature>
<dbReference type="Proteomes" id="UP000695022">
    <property type="component" value="Unplaced"/>
</dbReference>
<feature type="coiled-coil region" evidence="1">
    <location>
        <begin position="1"/>
        <end position="70"/>
    </location>
</feature>
<feature type="compositionally biased region" description="Basic and acidic residues" evidence="2">
    <location>
        <begin position="247"/>
        <end position="256"/>
    </location>
</feature>
<sequence length="516" mass="57854">MTTEEDSVEHLETQVENLARTLDCRDREIDSLQATVDELRRERAAQTAAAMRQSAEAEECQQQLRETRRRLKVSVQGGAIDDGGGATGRRTLLQDQHDDHQQLLTATQQLREQQEELQVELDATRCRARVMLLQQAGELCEAQTAVLKLRSRMRELIRRLEGQLPPEDEEQEYTALTPRCHGDESDSVLAEPLEYTYAETPARPPGGVIFPSFVSSVLVAADDAAGQVTENRPIAEPRSDNAAGQVTEDRPIAEPRSDDVAVNGKVAIPSVAEETKGALASVERLEEVLRKLEAARKAALTTARNEKAVLLSKQRVYEQRVRYVNEDVRALERRADRLHAELLSRMDELRAKNDALAYANARIRDMSDAFPPLTTLQHENEAMCSQVALLSSEKQSLQKSMEWLLSGWETSAGDDGGSGMPVKEVVFLKTQLLELQSKLEGKEGLLQELKSKAQKKMKTLEENWKKAENEVYRLDELVEQILQVMLSLPTIVESSPELTELLAMLQRTECSMQSDM</sequence>
<gene>
    <name evidence="4" type="primary">LOC106816004</name>
</gene>
<evidence type="ECO:0000313" key="4">
    <source>
        <dbReference type="RefSeq" id="XP_014676021.1"/>
    </source>
</evidence>
<name>A0ABM1EV00_PRICU</name>
<dbReference type="PANTHER" id="PTHR15347">
    <property type="entry name" value="SPERM-ASSOCIATED ANTIGEN 5"/>
    <property type="match status" value="1"/>
</dbReference>
<organism evidence="3 4">
    <name type="scientific">Priapulus caudatus</name>
    <name type="common">Priapulid worm</name>
    <dbReference type="NCBI Taxonomy" id="37621"/>
    <lineage>
        <taxon>Eukaryota</taxon>
        <taxon>Metazoa</taxon>
        <taxon>Ecdysozoa</taxon>
        <taxon>Scalidophora</taxon>
        <taxon>Priapulida</taxon>
        <taxon>Priapulimorpha</taxon>
        <taxon>Priapulimorphida</taxon>
        <taxon>Priapulidae</taxon>
        <taxon>Priapulus</taxon>
    </lineage>
</organism>
<proteinExistence type="predicted"/>
<dbReference type="InterPro" id="IPR028728">
    <property type="entry name" value="Astrin"/>
</dbReference>